<dbReference type="PROSITE" id="PS50835">
    <property type="entry name" value="IG_LIKE"/>
    <property type="match status" value="12"/>
</dbReference>
<dbReference type="FunFam" id="2.60.40.10:FF:001377">
    <property type="entry name" value="Matrix remodeling associated 5"/>
    <property type="match status" value="1"/>
</dbReference>
<dbReference type="SUPFAM" id="SSF52058">
    <property type="entry name" value="L domain-like"/>
    <property type="match status" value="1"/>
</dbReference>
<feature type="compositionally biased region" description="Polar residues" evidence="13">
    <location>
        <begin position="1172"/>
        <end position="1199"/>
    </location>
</feature>
<dbReference type="SUPFAM" id="SSF48726">
    <property type="entry name" value="Immunoglobulin"/>
    <property type="match status" value="12"/>
</dbReference>
<name>A0A401SJ20_CHIPU</name>
<dbReference type="InterPro" id="IPR036179">
    <property type="entry name" value="Ig-like_dom_sf"/>
</dbReference>
<dbReference type="PANTHER" id="PTHR45842">
    <property type="entry name" value="SYNAPTIC ADHESION-LIKE MOLECULE SALM"/>
    <property type="match status" value="1"/>
</dbReference>
<keyword evidence="10" id="KW-1015">Disulfide bond</keyword>
<evidence type="ECO:0000256" key="7">
    <source>
        <dbReference type="ARBA" id="ARBA00022737"/>
    </source>
</evidence>
<feature type="domain" description="Ig-like" evidence="15">
    <location>
        <begin position="2260"/>
        <end position="2356"/>
    </location>
</feature>
<feature type="compositionally biased region" description="Polar residues" evidence="13">
    <location>
        <begin position="1476"/>
        <end position="1494"/>
    </location>
</feature>
<dbReference type="InterPro" id="IPR013783">
    <property type="entry name" value="Ig-like_fold"/>
</dbReference>
<proteinExistence type="predicted"/>
<dbReference type="CDD" id="cd00096">
    <property type="entry name" value="Ig"/>
    <property type="match status" value="2"/>
</dbReference>
<feature type="signal peptide" evidence="14">
    <location>
        <begin position="1"/>
        <end position="34"/>
    </location>
</feature>
<keyword evidence="17" id="KW-1185">Reference proteome</keyword>
<keyword evidence="8" id="KW-1133">Transmembrane helix</keyword>
<dbReference type="GO" id="GO:0005576">
    <property type="term" value="C:extracellular region"/>
    <property type="evidence" value="ECO:0007669"/>
    <property type="project" value="UniProtKB-SubCell"/>
</dbReference>
<dbReference type="Proteomes" id="UP000287033">
    <property type="component" value="Unassembled WGS sequence"/>
</dbReference>
<feature type="domain" description="Ig-like" evidence="15">
    <location>
        <begin position="1769"/>
        <end position="1857"/>
    </location>
</feature>
<feature type="compositionally biased region" description="Low complexity" evidence="13">
    <location>
        <begin position="711"/>
        <end position="738"/>
    </location>
</feature>
<dbReference type="PROSITE" id="PS51257">
    <property type="entry name" value="PROKAR_LIPOPROTEIN"/>
    <property type="match status" value="1"/>
</dbReference>
<feature type="compositionally biased region" description="Acidic residues" evidence="13">
    <location>
        <begin position="694"/>
        <end position="707"/>
    </location>
</feature>
<keyword evidence="5" id="KW-0812">Transmembrane</keyword>
<feature type="domain" description="Ig-like" evidence="15">
    <location>
        <begin position="2062"/>
        <end position="2160"/>
    </location>
</feature>
<dbReference type="FunFam" id="2.60.40.10:FF:000537">
    <property type="entry name" value="immunoglobulin superfamily member 10"/>
    <property type="match status" value="1"/>
</dbReference>
<dbReference type="GO" id="GO:0016020">
    <property type="term" value="C:membrane"/>
    <property type="evidence" value="ECO:0007669"/>
    <property type="project" value="UniProtKB-SubCell"/>
</dbReference>
<dbReference type="SMART" id="SM00408">
    <property type="entry name" value="IGc2"/>
    <property type="match status" value="12"/>
</dbReference>
<keyword evidence="6 14" id="KW-0732">Signal</keyword>
<dbReference type="FunFam" id="3.80.10.10:FF:000103">
    <property type="entry name" value="Immunoglobulin superfamily member 10"/>
    <property type="match status" value="1"/>
</dbReference>
<evidence type="ECO:0000256" key="11">
    <source>
        <dbReference type="ARBA" id="ARBA00023180"/>
    </source>
</evidence>
<dbReference type="InterPro" id="IPR050467">
    <property type="entry name" value="LRFN"/>
</dbReference>
<dbReference type="Pfam" id="PF07679">
    <property type="entry name" value="I-set"/>
    <property type="match status" value="6"/>
</dbReference>
<keyword evidence="12" id="KW-0393">Immunoglobulin domain</keyword>
<evidence type="ECO:0000256" key="5">
    <source>
        <dbReference type="ARBA" id="ARBA00022692"/>
    </source>
</evidence>
<dbReference type="OMA" id="VTWIMPD"/>
<evidence type="ECO:0000256" key="14">
    <source>
        <dbReference type="SAM" id="SignalP"/>
    </source>
</evidence>
<dbReference type="FunFam" id="2.60.40.10:FF:000076">
    <property type="entry name" value="Leucine-rich repeat and Ig domain-containing 4"/>
    <property type="match status" value="2"/>
</dbReference>
<dbReference type="InterPro" id="IPR032675">
    <property type="entry name" value="LRR_dom_sf"/>
</dbReference>
<feature type="region of interest" description="Disordered" evidence="13">
    <location>
        <begin position="1475"/>
        <end position="1494"/>
    </location>
</feature>
<dbReference type="Pfam" id="PF13855">
    <property type="entry name" value="LRR_8"/>
    <property type="match status" value="1"/>
</dbReference>
<feature type="domain" description="Ig-like" evidence="15">
    <location>
        <begin position="2166"/>
        <end position="2256"/>
    </location>
</feature>
<evidence type="ECO:0000256" key="8">
    <source>
        <dbReference type="ARBA" id="ARBA00022989"/>
    </source>
</evidence>
<dbReference type="InterPro" id="IPR003591">
    <property type="entry name" value="Leu-rich_rpt_typical-subtyp"/>
</dbReference>
<feature type="domain" description="Ig-like" evidence="15">
    <location>
        <begin position="2553"/>
        <end position="2643"/>
    </location>
</feature>
<accession>A0A401SJ20</accession>
<feature type="domain" description="Ig-like" evidence="15">
    <location>
        <begin position="1656"/>
        <end position="1764"/>
    </location>
</feature>
<evidence type="ECO:0000259" key="15">
    <source>
        <dbReference type="PROSITE" id="PS50835"/>
    </source>
</evidence>
<sequence>MSAVRQGSLSLFSGHCGLLMTLAALAGCLHLCTACPKQCACYVPTEVHCTFRYLSAIPEDIQTQVERVNLGYNNLMELTSTSFTGLKSLELLMLHSNKIQEIPDKVFQDLQSLQVLKMSYNKIKALNRETFHGLRSIVRLHMDHNSIEFINPEAFYGLTSLKLLHLEGNMLQELHRDTFVTFRFSQIFKMSSIKHIYLSDNALTSIPSDLISYISELESIYLHGNQWFCDCNLRWLTELNERLPGIIKCKRDRNYPNGQICPLCATPDVSRGKDILQLPPSVFACAPPSIQSPLKISNSTLQEEGDYAAINAKDFVAPLGQMSLNMSDQSGNGCEITCNIHRPSGTPQVSLDQKEGYVLLNSSLSTFLVCYVDYEQLQRLWGILAMYTDSPLQLEKDTLLSKTPHMSYLYKQSSAAALHQFTGVEMQIRADPAWLMQDKITLQMDRTQTTLNVLQIKYQVEVQINLQDLEAKPGKNSWVMIKKAKGAKTEHFVVVGGTVELECQAVGDPKPIIAWILPDGSKMRAPYSSDDSRVSVSADGKFILRIADLYDTGIYHCVGTNYQDADVLSFRVIVLDPNVAENYINGPYITKSGGDSIHLPCQATGIPNASISWVLPDHRVLHQTTGNKEITPNGTLKIKRLTTRDSGFYRCLAANRYGIDLLALQLTVTGSRISSEEEIAESNDGAEGNFGSGESEEDMLEPEDLEDGQFSSQSTSEDETYYTTTSSSQPTSHPETSTAVPVTPRRRTKGSGRKTHQWSNRRRLKQPRRRVDPQHWAEYLAKVRKKVSTKTATRKITIKPHATDLTLEPTTDEKEASGVDLGNAEEEELIVVTTKLPVVVSGIPSYPITEKSTEIGPQSKSILPTIMQFRTTELDAKAAVPPILKGATDSSLFPKATETITKKEPTRVISQGPTATPHIPKPTEANAELQVTVSRDIKQTHYMSSPTPTPLTTDKPKEHTSSIADTTGKVDPARTRDYHTHIATVTMAKEDGNRILFKTTQKITFPLTTSLSTILTQQLHIVREATTGAPVSKSQRFGWRQKFPYRRRFGKSGRRRHRYKIVRPELRRPAWSEERTTLSTLMHSAASSPNHMPSVTQIPPGPPLPHPAPTPNGASTMSMQAPSQQSGDSSASETTTKYTRMYPKEEVQTVSDPEVEWTWSQWVHRADTGIQTAESETTTPLAETSSVARPTHTDGTLSERSPYFDLLSTTTVTTAEPSTQSSKVVRGKIPWNRLFGLKNQKDALRRLRKPIKSSQAKTAVPKMSIILTKPTPHSVSTLQAVGGSLRPNFSTPNPNNNQTKATTRLSTVFLHTPSTTNPPTTVKIVPFTSETMTTTAATIQTTHATRRMGFRRRRPGKFNRTRKRLSSSWSNVSRNRLVASAAESRKMRPTKTRIPIPPRTRVATEASHDIAITASATIEDAQSHKSLLTSAGVTPATITRQYNSKVLYLPSNALTSQSTVKPITTPNTIILIPPTSKTTTRGIPTVTHQSSGFTEATRWSTIRKKIDPTKIMLLPPATESTSASTTIVPSTEPSVLATTVAASSKQPPTTARSPPRTLPRFRITLHRFTTSVPPKRDQSLLPQSRMDTSLWQNLQTKAISTVQTSTETKWKLPLSFTEGPTRYRVAPPPLNSDLENTIGNEGGKDEFFNKSDALSPNVIAVDPMSQNRPSKPRLIGGNKASFTFVADSDAFIPCEATGNPLPIISWTKISTGATVTAKAKRGNKFEVFPNGTLTIQKITVQDRGQYLCIAENQYGSERLVVTLSVIAYPSKILEPRMKDITVHAGYPVEMKCRSHGRPAPTISWILSNRTLVRNSSPFNGRVSVLADGTLKIKAVTVYDQGSYRCVASNPAGIDTVTVRMQVVAQPPAILEARQENVKGQEGQNIRLPCTAVGTPAPSVHWQLFDGTEIKPLQFINTKLFVFTNGTLYVKSLTPSDSGNYECIATSSTGSERRIISLMVERKQEIPKIVSASSSNKKVNHGDKLQLHCSATGDPKPKIIWRLPSKLVVDQWHRSASRVLVWPNGTLSIESITERDAGMYLCIARNRVGDDMVSLKIDVSMRPALIEHKQSVHKHVSYGADLQVDCKASGSPKPEISWSLPDGTMVNNVLQADDSGSRTRRYIVFGNGTLYYNKVGMAEEGDYTCYAQNTLGKDEMKVHVTVVTMAPYIKKPHKGSLKVTSGGIAMFDCQAAGKPLPRILWMLPTNEIISFSKNRYHLYSNGSLLIRNTRLSDAGKYMCIARNPGGDDTYLFHLDVASKPPLINGLAGNKTVIKDYAVRHSRKQIDCKVEGVPKPYITWIMPDNIMLNAPYYGSRIVVHLNGTLEIRNVRATDNAEFVCVARNDAGEATLVVNLEVTRRLRRPVFKNPFNKKVVASGEGPTILNCSADGYPPPEIIWILPNGTRFTGAHKTARYQINSNGTFLIHSPTVEDTGKYRCAAKNTIGYIEKLIILEVGQKPVIRTRPLGLIRSMSGDALYLHCSANGRPMPNIVWTLPSGYILNRPQINPRYILFENGTLVVREVSVRDRGNYICKAYNNAGDDSIITSVIVIAYPPRITNGPPKSLQVLAGSAVQLNCMAIGIPRPEIVWELPNHTVLSTLSKGQMTDSGLLHPQGTLAIQKLTAKNSGTYKCTAKSQLGSDSRVTYIQVI</sequence>
<feature type="region of interest" description="Disordered" evidence="13">
    <location>
        <begin position="1082"/>
        <end position="1140"/>
    </location>
</feature>
<dbReference type="FunFam" id="2.60.40.10:FF:000621">
    <property type="entry name" value="Immunoglobulin superfamily member 10"/>
    <property type="match status" value="1"/>
</dbReference>
<feature type="region of interest" description="Disordered" evidence="13">
    <location>
        <begin position="941"/>
        <end position="972"/>
    </location>
</feature>
<protein>
    <recommendedName>
        <fullName evidence="15">Ig-like domain-containing protein</fullName>
    </recommendedName>
</protein>
<feature type="compositionally biased region" description="Basic residues" evidence="13">
    <location>
        <begin position="744"/>
        <end position="768"/>
    </location>
</feature>
<feature type="region of interest" description="Disordered" evidence="13">
    <location>
        <begin position="675"/>
        <end position="771"/>
    </location>
</feature>
<dbReference type="SMART" id="SM00369">
    <property type="entry name" value="LRR_TYP"/>
    <property type="match status" value="6"/>
</dbReference>
<dbReference type="PANTHER" id="PTHR45842:SF2">
    <property type="entry name" value="IMMUNOGLOBULIN SUPERFAMILY MEMBER 10"/>
    <property type="match status" value="1"/>
</dbReference>
<feature type="chain" id="PRO_5019127331" description="Ig-like domain-containing protein" evidence="14">
    <location>
        <begin position="35"/>
        <end position="2648"/>
    </location>
</feature>
<feature type="domain" description="Ig-like" evidence="15">
    <location>
        <begin position="1966"/>
        <end position="2059"/>
    </location>
</feature>
<dbReference type="OrthoDB" id="10062932at2759"/>
<evidence type="ECO:0000256" key="12">
    <source>
        <dbReference type="ARBA" id="ARBA00023319"/>
    </source>
</evidence>
<dbReference type="InterPro" id="IPR003599">
    <property type="entry name" value="Ig_sub"/>
</dbReference>
<feature type="domain" description="Ig-like" evidence="15">
    <location>
        <begin position="577"/>
        <end position="669"/>
    </location>
</feature>
<dbReference type="FunFam" id="2.60.40.10:FF:000032">
    <property type="entry name" value="palladin isoform X1"/>
    <property type="match status" value="2"/>
</dbReference>
<evidence type="ECO:0000256" key="2">
    <source>
        <dbReference type="ARBA" id="ARBA00004613"/>
    </source>
</evidence>
<dbReference type="PROSITE" id="PS51450">
    <property type="entry name" value="LRR"/>
    <property type="match status" value="1"/>
</dbReference>
<evidence type="ECO:0000313" key="17">
    <source>
        <dbReference type="Proteomes" id="UP000287033"/>
    </source>
</evidence>
<dbReference type="InterPro" id="IPR013098">
    <property type="entry name" value="Ig_I-set"/>
</dbReference>
<feature type="region of interest" description="Disordered" evidence="13">
    <location>
        <begin position="1172"/>
        <end position="1200"/>
    </location>
</feature>
<comment type="subcellular location">
    <subcellularLocation>
        <location evidence="1">Membrane</location>
        <topology evidence="1">Single-pass membrane protein</topology>
    </subcellularLocation>
    <subcellularLocation>
        <location evidence="2">Secreted</location>
    </subcellularLocation>
</comment>
<dbReference type="Gene3D" id="3.80.10.10">
    <property type="entry name" value="Ribonuclease Inhibitor"/>
    <property type="match status" value="2"/>
</dbReference>
<feature type="domain" description="Ig-like" evidence="15">
    <location>
        <begin position="2457"/>
        <end position="2544"/>
    </location>
</feature>
<keyword evidence="4" id="KW-0433">Leucine-rich repeat</keyword>
<feature type="compositionally biased region" description="Polar residues" evidence="13">
    <location>
        <begin position="1112"/>
        <end position="1138"/>
    </location>
</feature>
<reference evidence="16 17" key="1">
    <citation type="journal article" date="2018" name="Nat. Ecol. Evol.">
        <title>Shark genomes provide insights into elasmobranch evolution and the origin of vertebrates.</title>
        <authorList>
            <person name="Hara Y"/>
            <person name="Yamaguchi K"/>
            <person name="Onimaru K"/>
            <person name="Kadota M"/>
            <person name="Koyanagi M"/>
            <person name="Keeley SD"/>
            <person name="Tatsumi K"/>
            <person name="Tanaka K"/>
            <person name="Motone F"/>
            <person name="Kageyama Y"/>
            <person name="Nozu R"/>
            <person name="Adachi N"/>
            <person name="Nishimura O"/>
            <person name="Nakagawa R"/>
            <person name="Tanegashima C"/>
            <person name="Kiyatake I"/>
            <person name="Matsumoto R"/>
            <person name="Murakumo K"/>
            <person name="Nishida K"/>
            <person name="Terakita A"/>
            <person name="Kuratani S"/>
            <person name="Sato K"/>
            <person name="Hyodo S Kuraku.S."/>
        </authorList>
    </citation>
    <scope>NUCLEOTIDE SEQUENCE [LARGE SCALE GENOMIC DNA]</scope>
</reference>
<feature type="domain" description="Ig-like" evidence="15">
    <location>
        <begin position="496"/>
        <end position="569"/>
    </location>
</feature>
<dbReference type="EMBL" id="BEZZ01000298">
    <property type="protein sequence ID" value="GCC30343.1"/>
    <property type="molecule type" value="Genomic_DNA"/>
</dbReference>
<keyword evidence="11" id="KW-0325">Glycoprotein</keyword>
<keyword evidence="9" id="KW-0472">Membrane</keyword>
<evidence type="ECO:0000256" key="13">
    <source>
        <dbReference type="SAM" id="MobiDB-lite"/>
    </source>
</evidence>
<evidence type="ECO:0000256" key="6">
    <source>
        <dbReference type="ARBA" id="ARBA00022729"/>
    </source>
</evidence>
<comment type="caution">
    <text evidence="16">The sequence shown here is derived from an EMBL/GenBank/DDBJ whole genome shotgun (WGS) entry which is preliminary data.</text>
</comment>
<feature type="domain" description="Ig-like" evidence="15">
    <location>
        <begin position="2362"/>
        <end position="2440"/>
    </location>
</feature>
<dbReference type="InterPro" id="IPR013106">
    <property type="entry name" value="Ig_V-set"/>
</dbReference>
<evidence type="ECO:0000256" key="9">
    <source>
        <dbReference type="ARBA" id="ARBA00023136"/>
    </source>
</evidence>
<evidence type="ECO:0000256" key="10">
    <source>
        <dbReference type="ARBA" id="ARBA00023157"/>
    </source>
</evidence>
<dbReference type="Gene3D" id="2.60.40.10">
    <property type="entry name" value="Immunoglobulins"/>
    <property type="match status" value="12"/>
</dbReference>
<evidence type="ECO:0000313" key="16">
    <source>
        <dbReference type="EMBL" id="GCC30343.1"/>
    </source>
</evidence>
<dbReference type="STRING" id="137246.A0A401SJ20"/>
<dbReference type="InterPro" id="IPR003598">
    <property type="entry name" value="Ig_sub2"/>
</dbReference>
<dbReference type="InterPro" id="IPR007110">
    <property type="entry name" value="Ig-like_dom"/>
</dbReference>
<dbReference type="SMART" id="SM00406">
    <property type="entry name" value="IGv"/>
    <property type="match status" value="7"/>
</dbReference>
<dbReference type="SMART" id="SM00409">
    <property type="entry name" value="IG"/>
    <property type="match status" value="12"/>
</dbReference>
<organism evidence="16 17">
    <name type="scientific">Chiloscyllium punctatum</name>
    <name type="common">Brownbanded bambooshark</name>
    <name type="synonym">Hemiscyllium punctatum</name>
    <dbReference type="NCBI Taxonomy" id="137246"/>
    <lineage>
        <taxon>Eukaryota</taxon>
        <taxon>Metazoa</taxon>
        <taxon>Chordata</taxon>
        <taxon>Craniata</taxon>
        <taxon>Vertebrata</taxon>
        <taxon>Chondrichthyes</taxon>
        <taxon>Elasmobranchii</taxon>
        <taxon>Galeomorphii</taxon>
        <taxon>Galeoidea</taxon>
        <taxon>Orectolobiformes</taxon>
        <taxon>Hemiscylliidae</taxon>
        <taxon>Chiloscyllium</taxon>
    </lineage>
</organism>
<feature type="compositionally biased region" description="Pro residues" evidence="13">
    <location>
        <begin position="1099"/>
        <end position="1110"/>
    </location>
</feature>
<dbReference type="Pfam" id="PF13927">
    <property type="entry name" value="Ig_3"/>
    <property type="match status" value="6"/>
</dbReference>
<evidence type="ECO:0000256" key="1">
    <source>
        <dbReference type="ARBA" id="ARBA00004167"/>
    </source>
</evidence>
<evidence type="ECO:0000256" key="4">
    <source>
        <dbReference type="ARBA" id="ARBA00022614"/>
    </source>
</evidence>
<feature type="compositionally biased region" description="Polar residues" evidence="13">
    <location>
        <begin position="1082"/>
        <end position="1097"/>
    </location>
</feature>
<feature type="domain" description="Ig-like" evidence="15">
    <location>
        <begin position="1867"/>
        <end position="1956"/>
    </location>
</feature>
<evidence type="ECO:0000256" key="3">
    <source>
        <dbReference type="ARBA" id="ARBA00022525"/>
    </source>
</evidence>
<gene>
    <name evidence="16" type="ORF">chiPu_0008791</name>
</gene>
<keyword evidence="7" id="KW-0677">Repeat</keyword>
<dbReference type="InterPro" id="IPR001611">
    <property type="entry name" value="Leu-rich_rpt"/>
</dbReference>
<keyword evidence="3" id="KW-0964">Secreted</keyword>